<comment type="similarity">
    <text evidence="1">Belongs to the serine-aspartate repeat-containing protein (SDr) family.</text>
</comment>
<dbReference type="Pfam" id="PF13620">
    <property type="entry name" value="CarboxypepD_reg"/>
    <property type="match status" value="17"/>
</dbReference>
<evidence type="ECO:0000256" key="2">
    <source>
        <dbReference type="ARBA" id="ARBA00022525"/>
    </source>
</evidence>
<dbReference type="RefSeq" id="WP_091833845.1">
    <property type="nucleotide sequence ID" value="NZ_FPAA01000002.1"/>
</dbReference>
<evidence type="ECO:0000313" key="6">
    <source>
        <dbReference type="Proteomes" id="UP000198660"/>
    </source>
</evidence>
<reference evidence="6" key="1">
    <citation type="submission" date="2016-10" db="EMBL/GenBank/DDBJ databases">
        <authorList>
            <person name="Varghese N."/>
            <person name="Submissions S."/>
        </authorList>
    </citation>
    <scope>NUCLEOTIDE SEQUENCE [LARGE SCALE GENOMIC DNA]</scope>
    <source>
        <strain evidence="6">DSM 45789</strain>
    </source>
</reference>
<keyword evidence="3" id="KW-0732">Signal</keyword>
<accession>A0A1I6PTZ2</accession>
<proteinExistence type="inferred from homology"/>
<dbReference type="GO" id="GO:0004180">
    <property type="term" value="F:carboxypeptidase activity"/>
    <property type="evidence" value="ECO:0007669"/>
    <property type="project" value="UniProtKB-KW"/>
</dbReference>
<keyword evidence="5" id="KW-0378">Hydrolase</keyword>
<evidence type="ECO:0000313" key="5">
    <source>
        <dbReference type="EMBL" id="SFS43689.1"/>
    </source>
</evidence>
<dbReference type="InterPro" id="IPR013784">
    <property type="entry name" value="Carb-bd-like_fold"/>
</dbReference>
<keyword evidence="6" id="KW-1185">Reference proteome</keyword>
<keyword evidence="5" id="KW-0645">Protease</keyword>
<dbReference type="SUPFAM" id="SSF49447">
    <property type="entry name" value="Second domain of Mu2 adaptin subunit (ap50) of ap2 adaptor"/>
    <property type="match status" value="1"/>
</dbReference>
<dbReference type="Gene3D" id="2.60.40.1170">
    <property type="entry name" value="Mu homology domain, subdomain B"/>
    <property type="match status" value="1"/>
</dbReference>
<organism evidence="5 6">
    <name type="scientific">Marininema halotolerans</name>
    <dbReference type="NCBI Taxonomy" id="1155944"/>
    <lineage>
        <taxon>Bacteria</taxon>
        <taxon>Bacillati</taxon>
        <taxon>Bacillota</taxon>
        <taxon>Bacilli</taxon>
        <taxon>Bacillales</taxon>
        <taxon>Thermoactinomycetaceae</taxon>
        <taxon>Marininema</taxon>
    </lineage>
</organism>
<dbReference type="InterPro" id="IPR036168">
    <property type="entry name" value="AP2_Mu_C_sf"/>
</dbReference>
<name>A0A1I6PTZ2_9BACL</name>
<dbReference type="Gene3D" id="2.60.40.1120">
    <property type="entry name" value="Carboxypeptidase-like, regulatory domain"/>
    <property type="match status" value="17"/>
</dbReference>
<keyword evidence="5" id="KW-0121">Carboxypeptidase</keyword>
<dbReference type="OrthoDB" id="176752at2"/>
<dbReference type="InterPro" id="IPR008969">
    <property type="entry name" value="CarboxyPept-like_regulatory"/>
</dbReference>
<dbReference type="SUPFAM" id="SSF49464">
    <property type="entry name" value="Carboxypeptidase regulatory domain-like"/>
    <property type="match status" value="7"/>
</dbReference>
<dbReference type="SUPFAM" id="SSF49452">
    <property type="entry name" value="Starch-binding domain-like"/>
    <property type="match status" value="11"/>
</dbReference>
<gene>
    <name evidence="5" type="ORF">SAMN05444972_102131</name>
</gene>
<evidence type="ECO:0000256" key="3">
    <source>
        <dbReference type="ARBA" id="ARBA00022729"/>
    </source>
</evidence>
<feature type="compositionally biased region" description="Pro residues" evidence="4">
    <location>
        <begin position="1646"/>
        <end position="1662"/>
    </location>
</feature>
<protein>
    <submittedName>
        <fullName evidence="5">Carboxypeptidase regulatory-like domain-containing protein</fullName>
    </submittedName>
</protein>
<sequence length="1940" mass="203942">MLFPSSIQFQPIPFQGSVLFDHIGDINPKETDIVGTTQFPAAYYAFDGTHAFFRLRLNADPRLKTGFTQFAWGLLFETDGNPATYEWVLAIDGLNERLDLIKNTHPIPNTWNDPAEGTDGKGTPNFSLPIINYDIARVTVADSNFDGDPDYFLDFFIASSTLFSFLGITAATQIRTLFFTATNNNNYNKDSLQFNEGYAFQNASSDLLTFNQADVRAKLSVKKRIVSGPTTITAGQISTWTEEVNVTNTGKSTATTIFVQIPLKTAQTGNVQITSTSIGTAVYAPLTQILSWNIGNLAAGASATLLFTFSGTLQQTGQHSLDEVTVTGVDSFTGGNTPIASDQITITSNAQPTTGNISGLIIDQATGLPLPGATVTLLDAGNNPVASTVSNGGGSYGFSNITPGSYTVTATLTNYSLGSATVQVSAGTGTTQNVLVSPLPATVNGTVTGQGSGPLQGAVVRLINSLGVETNSTTTDAAGFYSFTGLLPMAYTLSVSFPNFQSETRAIILSANETQTDNFTLSPNPATVFGTVTNANSGATLAGVLVSVYTASSILISTTTTNGAGNYTINTLSPGAYRIQASIAGFSTSFLRVDVAAGSSQRIDFALQANAGLLSGSVTNADSGSPLASASIKVVSQEGITVAETQSALNGGFSVTGLFPGVYTVTIQMDGFASKTFSVIIESNQTTTLPVTLNQLAGTLSGTVLDTGGTPLADVTLRVYLNDTLIASTITEANGKYLIGNLAPGIYTTVAIADGFSRVSLGAIIQPFEETVQNFFLTPNTGTLVGRVTDQAGNPIAGAGLNVRTDISTGPIIARSLTDSEGRYTIPLLGPGTYVITVFATDYQTDFTGVTIRSDQETVVNFSLSPNPASIQGIITDINGTPITGGNNAIRVINSGGALVAMSFSDINGQYLFNQLAPGNYNVIVCAPGFQVAGGSVTLTPGEEETLNFQLFPNPGSIQGSVLSTSGTPLSGAILRITDKNGVLIAYTLADENGVFMVNELPPGEYTINAHANLFQNQIIGAIVNSDVMTLTQIVLQPNPGTLQGTVSPATNGTLVKMYTGDNIFLVTLVTDPNGHFFITGLAPGNYILTATQPGFITQRIGAIVNSDQTTTVAISLVPEPAGITGRITDTNGNPINQAVIRVLDLNETILATAFADSDGHYTLDGLPSGIRIIQVSAPSYKNIFDTVTLTPGNTLTGVNFTLQPNPGQINGHVSDEDTGDPISSATVFLRDSEGGIIGTVTTSLYGNYIFQDLTPGNYDVIASADGFETKIIGAPVISNMETGANVSLAPLPGAISGRIINEQGNPITGNNLQVRLFDNHNQLLRAIVAQSNGTFLFDNLRPDSYLINITVTGFVQNTASAIVVRNMTTPLTISLQKQPSTLTGQVVNRVTGQSISGSQLSLYNSNDNIVLAETVSGGDGRFLFNRLPEGSFNLTAAASGFGEGSIGVVLNIGETTQTDISLIPNPGSLFGFVTALDSGAAIPGATIRLYDPKGSFNAATPSNTQGEYLVSDLVPGTYIAIATASGFQSQLGGAIITSNQTTRLSFALSALPGAIDGTVTNAATSNSLSEASVKIRPFNSFGVSIDSILTDNQGQYEFTQLLPANYVLVFNKSNFNEVTNSGNVPRGDTITIDAALSPQQADNLPPTPSTPPTPPEPPFTPTPVSLATIEGTIRDHQTNQPLIDVKVDLFSFNQSLLFTTQTDENGFYRFSQLRLGEYTISTSNPGYQTASATRELTSSETETINLSLRRNPAQIEGTVRNQQNQAFIPGTTVQALDSMGVLVSETVTNGEGYFAMAGLTADRVSVTVSSPNFGSAAKSSNPDPGQTSRVDFLLTPLFGALRGTVRDERLEPIFNVRIQIFTDPSRPPKGSVKDTEPVLVRIVTTNAIGRYFVSNLAPGCYIGEYSFPNKGTAIRRFCLRAGETKVINVILFDGGVEEE</sequence>
<evidence type="ECO:0000256" key="4">
    <source>
        <dbReference type="SAM" id="MobiDB-lite"/>
    </source>
</evidence>
<keyword evidence="2" id="KW-0964">Secreted</keyword>
<dbReference type="EMBL" id="FPAA01000002">
    <property type="protein sequence ID" value="SFS43689.1"/>
    <property type="molecule type" value="Genomic_DNA"/>
</dbReference>
<dbReference type="PANTHER" id="PTHR36108">
    <property type="entry name" value="COLOSSIN-B-RELATED"/>
    <property type="match status" value="1"/>
</dbReference>
<dbReference type="GO" id="GO:0030246">
    <property type="term" value="F:carbohydrate binding"/>
    <property type="evidence" value="ECO:0007669"/>
    <property type="project" value="InterPro"/>
</dbReference>
<feature type="region of interest" description="Disordered" evidence="4">
    <location>
        <begin position="1640"/>
        <end position="1665"/>
    </location>
</feature>
<evidence type="ECO:0000256" key="1">
    <source>
        <dbReference type="ARBA" id="ARBA00007257"/>
    </source>
</evidence>
<dbReference type="Proteomes" id="UP000198660">
    <property type="component" value="Unassembled WGS sequence"/>
</dbReference>
<dbReference type="PANTHER" id="PTHR36108:SF13">
    <property type="entry name" value="COLOSSIN-B-RELATED"/>
    <property type="match status" value="1"/>
</dbReference>